<dbReference type="PANTHER" id="PTHR43490">
    <property type="entry name" value="(+)-NEOMENTHOL DEHYDROGENASE"/>
    <property type="match status" value="1"/>
</dbReference>
<dbReference type="PRINTS" id="PR00080">
    <property type="entry name" value="SDRFAMILY"/>
</dbReference>
<dbReference type="FunFam" id="3.40.50.720:FF:000312">
    <property type="entry name" value="(+)-neomenthol dehydrogenase"/>
    <property type="match status" value="1"/>
</dbReference>
<evidence type="ECO:0000256" key="2">
    <source>
        <dbReference type="ARBA" id="ARBA00022857"/>
    </source>
</evidence>
<dbReference type="AlphaFoldDB" id="A0AAN8UVI9"/>
<sequence>MKLIKVVFLDDNDRPGSEMVLQYFRYAVVAGGNKGIGFEICRQLAKKGVTVILTARDEKRGIEAVKNLKESGLTENVVFHQLDVTDPSGIASLADFVKNQFGRLDILVNNAGIPGAHVNFDALKILQTYTDEKQAEHFEWSTVATETYELVEECLETNYYGAKRLTEALAPLLQLSNSARIVNVTSAMGRLQNFQNEWAKRVLGDAEGLTDDRIDEVMREYLKDFKEGLLEKNGWPEAFSGYIVSKAAMNANTRLVARKYPNFCVNCVNPGFIRTDINGHMGTQSVEHGGECAVRLALLPTGGPSGLYFSQKEVSYF</sequence>
<dbReference type="Pfam" id="PF00106">
    <property type="entry name" value="adh_short"/>
    <property type="match status" value="1"/>
</dbReference>
<dbReference type="InterPro" id="IPR002347">
    <property type="entry name" value="SDR_fam"/>
</dbReference>
<keyword evidence="2 5" id="KW-0521">NADP</keyword>
<gene>
    <name evidence="6" type="ORF">RJ641_016838</name>
</gene>
<dbReference type="PANTHER" id="PTHR43490:SF98">
    <property type="entry name" value="OS02G0640600 PROTEIN"/>
    <property type="match status" value="1"/>
</dbReference>
<dbReference type="GO" id="GO:0016616">
    <property type="term" value="F:oxidoreductase activity, acting on the CH-OH group of donors, NAD or NADP as acceptor"/>
    <property type="evidence" value="ECO:0007669"/>
    <property type="project" value="InterPro"/>
</dbReference>
<keyword evidence="3 5" id="KW-0560">Oxidoreductase</keyword>
<dbReference type="Proteomes" id="UP001370490">
    <property type="component" value="Unassembled WGS sequence"/>
</dbReference>
<keyword evidence="7" id="KW-1185">Reference proteome</keyword>
<dbReference type="EC" id="1.1.1.-" evidence="5"/>
<evidence type="ECO:0000313" key="7">
    <source>
        <dbReference type="Proteomes" id="UP001370490"/>
    </source>
</evidence>
<proteinExistence type="inferred from homology"/>
<dbReference type="SUPFAM" id="SSF51735">
    <property type="entry name" value="NAD(P)-binding Rossmann-fold domains"/>
    <property type="match status" value="1"/>
</dbReference>
<evidence type="ECO:0000313" key="6">
    <source>
        <dbReference type="EMBL" id="KAK6918416.1"/>
    </source>
</evidence>
<comment type="similarity">
    <text evidence="1 4">Belongs to the short-chain dehydrogenases/reductases (SDR) family.</text>
</comment>
<dbReference type="GO" id="GO:0016020">
    <property type="term" value="C:membrane"/>
    <property type="evidence" value="ECO:0007669"/>
    <property type="project" value="TreeGrafter"/>
</dbReference>
<reference evidence="6 7" key="1">
    <citation type="submission" date="2023-12" db="EMBL/GenBank/DDBJ databases">
        <title>A high-quality genome assembly for Dillenia turbinata (Dilleniales).</title>
        <authorList>
            <person name="Chanderbali A."/>
        </authorList>
    </citation>
    <scope>NUCLEOTIDE SEQUENCE [LARGE SCALE GENOMIC DNA]</scope>
    <source>
        <strain evidence="6">LSX21</strain>
        <tissue evidence="6">Leaf</tissue>
    </source>
</reference>
<protein>
    <recommendedName>
        <fullName evidence="5">Short-chain dehydrogenase/reductase</fullName>
        <ecNumber evidence="5">1.1.1.-</ecNumber>
    </recommendedName>
</protein>
<evidence type="ECO:0000256" key="1">
    <source>
        <dbReference type="ARBA" id="ARBA00006484"/>
    </source>
</evidence>
<name>A0AAN8UVI9_9MAGN</name>
<evidence type="ECO:0000256" key="5">
    <source>
        <dbReference type="RuleBase" id="RU369024"/>
    </source>
</evidence>
<dbReference type="PRINTS" id="PR00081">
    <property type="entry name" value="GDHRDH"/>
</dbReference>
<dbReference type="CDD" id="cd05324">
    <property type="entry name" value="carb_red_PTCR-like_SDR_c"/>
    <property type="match status" value="1"/>
</dbReference>
<evidence type="ECO:0000256" key="3">
    <source>
        <dbReference type="ARBA" id="ARBA00023002"/>
    </source>
</evidence>
<accession>A0AAN8UVI9</accession>
<dbReference type="Gene3D" id="3.40.50.720">
    <property type="entry name" value="NAD(P)-binding Rossmann-like Domain"/>
    <property type="match status" value="1"/>
</dbReference>
<organism evidence="6 7">
    <name type="scientific">Dillenia turbinata</name>
    <dbReference type="NCBI Taxonomy" id="194707"/>
    <lineage>
        <taxon>Eukaryota</taxon>
        <taxon>Viridiplantae</taxon>
        <taxon>Streptophyta</taxon>
        <taxon>Embryophyta</taxon>
        <taxon>Tracheophyta</taxon>
        <taxon>Spermatophyta</taxon>
        <taxon>Magnoliopsida</taxon>
        <taxon>eudicotyledons</taxon>
        <taxon>Gunneridae</taxon>
        <taxon>Pentapetalae</taxon>
        <taxon>Dilleniales</taxon>
        <taxon>Dilleniaceae</taxon>
        <taxon>Dillenia</taxon>
    </lineage>
</organism>
<comment type="caution">
    <text evidence="6">The sequence shown here is derived from an EMBL/GenBank/DDBJ whole genome shotgun (WGS) entry which is preliminary data.</text>
</comment>
<dbReference type="InterPro" id="IPR036291">
    <property type="entry name" value="NAD(P)-bd_dom_sf"/>
</dbReference>
<dbReference type="InterPro" id="IPR045313">
    <property type="entry name" value="CBR1-like"/>
</dbReference>
<dbReference type="EMBL" id="JBAMMX010000022">
    <property type="protein sequence ID" value="KAK6918416.1"/>
    <property type="molecule type" value="Genomic_DNA"/>
</dbReference>
<evidence type="ECO:0000256" key="4">
    <source>
        <dbReference type="RuleBase" id="RU000363"/>
    </source>
</evidence>